<comment type="caution">
    <text evidence="1">The sequence shown here is derived from an EMBL/GenBank/DDBJ whole genome shotgun (WGS) entry which is preliminary data.</text>
</comment>
<dbReference type="EMBL" id="CM042042">
    <property type="protein sequence ID" value="KAI3703306.1"/>
    <property type="molecule type" value="Genomic_DNA"/>
</dbReference>
<organism evidence="1 2">
    <name type="scientific">Smallanthus sonchifolius</name>
    <dbReference type="NCBI Taxonomy" id="185202"/>
    <lineage>
        <taxon>Eukaryota</taxon>
        <taxon>Viridiplantae</taxon>
        <taxon>Streptophyta</taxon>
        <taxon>Embryophyta</taxon>
        <taxon>Tracheophyta</taxon>
        <taxon>Spermatophyta</taxon>
        <taxon>Magnoliopsida</taxon>
        <taxon>eudicotyledons</taxon>
        <taxon>Gunneridae</taxon>
        <taxon>Pentapetalae</taxon>
        <taxon>asterids</taxon>
        <taxon>campanulids</taxon>
        <taxon>Asterales</taxon>
        <taxon>Asteraceae</taxon>
        <taxon>Asteroideae</taxon>
        <taxon>Heliantheae alliance</taxon>
        <taxon>Millerieae</taxon>
        <taxon>Smallanthus</taxon>
    </lineage>
</organism>
<evidence type="ECO:0000313" key="1">
    <source>
        <dbReference type="EMBL" id="KAI3703306.1"/>
    </source>
</evidence>
<dbReference type="Proteomes" id="UP001056120">
    <property type="component" value="Linkage Group LG25"/>
</dbReference>
<sequence>MDQWVLISGSRVLLRKDLRPMNLCYIDSDQMEKSAVLFRPKLIVAATTPEYKAYQEQVLANCKKFSQFDREGYDLVSGGTDNHLVLGIDGSRVEKIDLASMIVTGLTSPKSFILMKLLVLFCKSGGKPKEFVATMNGDEKFKSEIIKIRSMLNNSTQSGLRRKQ</sequence>
<keyword evidence="2" id="KW-1185">Reference proteome</keyword>
<gene>
    <name evidence="1" type="ORF">L1987_73268</name>
</gene>
<name>A0ACB9A0N0_9ASTR</name>
<reference evidence="1 2" key="2">
    <citation type="journal article" date="2022" name="Mol. Ecol. Resour.">
        <title>The genomes of chicory, endive, great burdock and yacon provide insights into Asteraceae paleo-polyploidization history and plant inulin production.</title>
        <authorList>
            <person name="Fan W."/>
            <person name="Wang S."/>
            <person name="Wang H."/>
            <person name="Wang A."/>
            <person name="Jiang F."/>
            <person name="Liu H."/>
            <person name="Zhao H."/>
            <person name="Xu D."/>
            <person name="Zhang Y."/>
        </authorList>
    </citation>
    <scope>NUCLEOTIDE SEQUENCE [LARGE SCALE GENOMIC DNA]</scope>
    <source>
        <strain evidence="2">cv. Yunnan</strain>
        <tissue evidence="1">Leaves</tissue>
    </source>
</reference>
<proteinExistence type="predicted"/>
<accession>A0ACB9A0N0</accession>
<protein>
    <submittedName>
        <fullName evidence="1">Uncharacterized protein</fullName>
    </submittedName>
</protein>
<reference evidence="2" key="1">
    <citation type="journal article" date="2022" name="Mol. Ecol. Resour.">
        <title>The genomes of chicory, endive, great burdock and yacon provide insights into Asteraceae palaeo-polyploidization history and plant inulin production.</title>
        <authorList>
            <person name="Fan W."/>
            <person name="Wang S."/>
            <person name="Wang H."/>
            <person name="Wang A."/>
            <person name="Jiang F."/>
            <person name="Liu H."/>
            <person name="Zhao H."/>
            <person name="Xu D."/>
            <person name="Zhang Y."/>
        </authorList>
    </citation>
    <scope>NUCLEOTIDE SEQUENCE [LARGE SCALE GENOMIC DNA]</scope>
    <source>
        <strain evidence="2">cv. Yunnan</strain>
    </source>
</reference>
<evidence type="ECO:0000313" key="2">
    <source>
        <dbReference type="Proteomes" id="UP001056120"/>
    </source>
</evidence>